<keyword evidence="3" id="KW-1185">Reference proteome</keyword>
<proteinExistence type="predicted"/>
<keyword evidence="1" id="KW-0472">Membrane</keyword>
<keyword evidence="1" id="KW-1133">Transmembrane helix</keyword>
<gene>
    <name evidence="2" type="ORF">TRSC58_04566</name>
</gene>
<dbReference type="Proteomes" id="UP000031737">
    <property type="component" value="Unassembled WGS sequence"/>
</dbReference>
<evidence type="ECO:0000256" key="1">
    <source>
        <dbReference type="SAM" id="Phobius"/>
    </source>
</evidence>
<comment type="caution">
    <text evidence="2">The sequence shown here is derived from an EMBL/GenBank/DDBJ whole genome shotgun (WGS) entry which is preliminary data.</text>
</comment>
<evidence type="ECO:0000313" key="2">
    <source>
        <dbReference type="EMBL" id="ESL07741.1"/>
    </source>
</evidence>
<dbReference type="AlphaFoldDB" id="A0A061J0U5"/>
<protein>
    <submittedName>
        <fullName evidence="2">Uncharacterized protein</fullName>
    </submittedName>
</protein>
<feature type="transmembrane region" description="Helical" evidence="1">
    <location>
        <begin position="90"/>
        <end position="113"/>
    </location>
</feature>
<evidence type="ECO:0000313" key="3">
    <source>
        <dbReference type="Proteomes" id="UP000031737"/>
    </source>
</evidence>
<feature type="transmembrane region" description="Helical" evidence="1">
    <location>
        <begin position="33"/>
        <end position="55"/>
    </location>
</feature>
<organism evidence="2 3">
    <name type="scientific">Trypanosoma rangeli SC58</name>
    <dbReference type="NCBI Taxonomy" id="429131"/>
    <lineage>
        <taxon>Eukaryota</taxon>
        <taxon>Discoba</taxon>
        <taxon>Euglenozoa</taxon>
        <taxon>Kinetoplastea</taxon>
        <taxon>Metakinetoplastina</taxon>
        <taxon>Trypanosomatida</taxon>
        <taxon>Trypanosomatidae</taxon>
        <taxon>Trypanosoma</taxon>
        <taxon>Herpetosoma</taxon>
    </lineage>
</organism>
<feature type="transmembrane region" description="Helical" evidence="1">
    <location>
        <begin position="6"/>
        <end position="26"/>
    </location>
</feature>
<reference evidence="2 3" key="1">
    <citation type="submission" date="2013-07" db="EMBL/GenBank/DDBJ databases">
        <authorList>
            <person name="Stoco P.H."/>
            <person name="Wagner G."/>
            <person name="Gerber A."/>
            <person name="Zaha A."/>
            <person name="Thompson C."/>
            <person name="Bartholomeu D.C."/>
            <person name="Luckemeyer D.D."/>
            <person name="Bahia D."/>
            <person name="Loreto E."/>
            <person name="Prestes E.B."/>
            <person name="Lima F.M."/>
            <person name="Rodrigues-Luiz G."/>
            <person name="Vallejo G.A."/>
            <person name="Filho J.F."/>
            <person name="Monteiro K.M."/>
            <person name="Tyler K.M."/>
            <person name="de Almeida L.G."/>
            <person name="Ortiz M.F."/>
            <person name="Siervo M.A."/>
            <person name="de Moraes M.H."/>
            <person name="Cunha O.L."/>
            <person name="Mendonca-Neto R."/>
            <person name="Silva R."/>
            <person name="Teixeira S.M."/>
            <person name="Murta S.M."/>
            <person name="Sincero T.C."/>
            <person name="Mendes T.A."/>
            <person name="Urmenyi T.P."/>
            <person name="Silva V.G."/>
            <person name="da Rocha W.D."/>
            <person name="Andersson B."/>
            <person name="Romanha A.J."/>
            <person name="Steindel M."/>
            <person name="de Vasconcelos A.T."/>
            <person name="Grisard E.C."/>
        </authorList>
    </citation>
    <scope>NUCLEOTIDE SEQUENCE [LARGE SCALE GENOMIC DNA]</scope>
    <source>
        <strain evidence="2 3">SC58</strain>
    </source>
</reference>
<keyword evidence="1" id="KW-0812">Transmembrane</keyword>
<sequence>MILGVGDGTFAILLVTVFGIIVTLVGSYVQPRWALFIGVACLSLPFVVYGCILSAPREELPSVLPVTPYNRERQLPLDAVVVDYFLPVRIVAMLLLSLALIAAVVYNVFLVVWEPPYKAPRVRCLRERLEELHPTWCR</sequence>
<dbReference type="EMBL" id="AUPL01004566">
    <property type="protein sequence ID" value="ESL07741.1"/>
    <property type="molecule type" value="Genomic_DNA"/>
</dbReference>
<name>A0A061J0U5_TRYRA</name>
<dbReference type="OrthoDB" id="251327at2759"/>
<accession>A0A061J0U5</accession>
<dbReference type="VEuPathDB" id="TriTrypDB:TRSC58_04566"/>